<reference evidence="2 3" key="1">
    <citation type="journal article" date="2019" name="PLoS Genet.">
        <title>Convergent evolution of linked mating-type loci in basidiomycete fungi.</title>
        <authorList>
            <person name="Sun S."/>
            <person name="Coelho M.A."/>
            <person name="Heitman J."/>
            <person name="Nowrousian M."/>
        </authorList>
    </citation>
    <scope>NUCLEOTIDE SEQUENCE [LARGE SCALE GENOMIC DNA]</scope>
    <source>
        <strain evidence="2 3">CBS 4282</strain>
    </source>
</reference>
<dbReference type="EMBL" id="QKWK01000013">
    <property type="protein sequence ID" value="TXT04945.1"/>
    <property type="molecule type" value="Genomic_DNA"/>
</dbReference>
<proteinExistence type="predicted"/>
<accession>A0A7D8Z603</accession>
<gene>
    <name evidence="2" type="ORF">VHUM_04028</name>
</gene>
<dbReference type="Proteomes" id="UP000473826">
    <property type="component" value="Unassembled WGS sequence"/>
</dbReference>
<organism evidence="2 3">
    <name type="scientific">Vanrija humicola</name>
    <name type="common">Yeast</name>
    <name type="synonym">Cryptococcus humicola</name>
    <dbReference type="NCBI Taxonomy" id="5417"/>
    <lineage>
        <taxon>Eukaryota</taxon>
        <taxon>Fungi</taxon>
        <taxon>Dikarya</taxon>
        <taxon>Basidiomycota</taxon>
        <taxon>Agaricomycotina</taxon>
        <taxon>Tremellomycetes</taxon>
        <taxon>Trichosporonales</taxon>
        <taxon>Trichosporonaceae</taxon>
        <taxon>Vanrija</taxon>
    </lineage>
</organism>
<evidence type="ECO:0000256" key="1">
    <source>
        <dbReference type="SAM" id="MobiDB-lite"/>
    </source>
</evidence>
<sequence length="52" mass="5809">MLHIRLFSHPTVADHPFTGLPRSAVNSVLSTTSRSRPPRMPHHLSTARPSRP</sequence>
<name>A0A7D8Z603_VANHU</name>
<comment type="caution">
    <text evidence="2">The sequence shown here is derived from an EMBL/GenBank/DDBJ whole genome shotgun (WGS) entry which is preliminary data.</text>
</comment>
<evidence type="ECO:0000313" key="2">
    <source>
        <dbReference type="EMBL" id="TXT04945.1"/>
    </source>
</evidence>
<evidence type="ECO:0000313" key="3">
    <source>
        <dbReference type="Proteomes" id="UP000473826"/>
    </source>
</evidence>
<keyword evidence="3" id="KW-1185">Reference proteome</keyword>
<dbReference type="AlphaFoldDB" id="A0A7D8Z603"/>
<protein>
    <submittedName>
        <fullName evidence="2">Uncharacterized protein</fullName>
    </submittedName>
</protein>
<feature type="compositionally biased region" description="Polar residues" evidence="1">
    <location>
        <begin position="24"/>
        <end position="35"/>
    </location>
</feature>
<feature type="region of interest" description="Disordered" evidence="1">
    <location>
        <begin position="13"/>
        <end position="52"/>
    </location>
</feature>